<proteinExistence type="inferred from homology"/>
<gene>
    <name evidence="8" type="ORF">RN001_013792</name>
</gene>
<evidence type="ECO:0000256" key="7">
    <source>
        <dbReference type="SAM" id="MobiDB-lite"/>
    </source>
</evidence>
<dbReference type="PANTHER" id="PTHR14577:SF0">
    <property type="entry name" value="NUCLEOLAR PROTEIN 12"/>
    <property type="match status" value="1"/>
</dbReference>
<accession>A0AAN7PS73</accession>
<comment type="caution">
    <text evidence="8">The sequence shown here is derived from an EMBL/GenBank/DDBJ whole genome shotgun (WGS) entry which is preliminary data.</text>
</comment>
<feature type="compositionally biased region" description="Basic residues" evidence="7">
    <location>
        <begin position="201"/>
        <end position="217"/>
    </location>
</feature>
<evidence type="ECO:0000313" key="8">
    <source>
        <dbReference type="EMBL" id="KAK4874432.1"/>
    </source>
</evidence>
<keyword evidence="9" id="KW-1185">Reference proteome</keyword>
<name>A0AAN7PS73_9COLE</name>
<dbReference type="PANTHER" id="PTHR14577">
    <property type="entry name" value="NUCLEOLAR PROTEIN 12"/>
    <property type="match status" value="1"/>
</dbReference>
<keyword evidence="4 6" id="KW-0175">Coiled coil</keyword>
<dbReference type="GO" id="GO:0005730">
    <property type="term" value="C:nucleolus"/>
    <property type="evidence" value="ECO:0007669"/>
    <property type="project" value="UniProtKB-SubCell"/>
</dbReference>
<dbReference type="GO" id="GO:0019843">
    <property type="term" value="F:rRNA binding"/>
    <property type="evidence" value="ECO:0007669"/>
    <property type="project" value="TreeGrafter"/>
</dbReference>
<dbReference type="Pfam" id="PF09805">
    <property type="entry name" value="Nop25"/>
    <property type="match status" value="1"/>
</dbReference>
<sequence length="217" mass="25889">MFSKNKTMKSKRKSKIHLVFDEAKRRDFLTGFHKRKMERKRKAKEKFEKEFKEEKKRLKAEARQSFKNLVQSYTPVPEVEHLITKEYDEDDVNVKIVELSTTSSDHIGTNAPHYESDEVEEKTDNDNESDDELPGMEFDCKPSKTEKEPDKKDDTVKSKIEIRKILKKQATKNVQKSKMFQKKNKIERHKQKRQSLEQKKLRSKHQKMGKHKKNKHS</sequence>
<feature type="region of interest" description="Disordered" evidence="7">
    <location>
        <begin position="99"/>
        <end position="217"/>
    </location>
</feature>
<protein>
    <recommendedName>
        <fullName evidence="3">Nucleolar protein 12</fullName>
    </recommendedName>
</protein>
<evidence type="ECO:0000256" key="5">
    <source>
        <dbReference type="ARBA" id="ARBA00023242"/>
    </source>
</evidence>
<evidence type="ECO:0000256" key="3">
    <source>
        <dbReference type="ARBA" id="ARBA00015520"/>
    </source>
</evidence>
<comment type="subcellular location">
    <subcellularLocation>
        <location evidence="1">Nucleus</location>
        <location evidence="1">Nucleolus</location>
    </subcellularLocation>
</comment>
<comment type="similarity">
    <text evidence="2">Belongs to the RRP17 family.</text>
</comment>
<dbReference type="AlphaFoldDB" id="A0AAN7PS73"/>
<dbReference type="EMBL" id="JARPUR010000006">
    <property type="protein sequence ID" value="KAK4874432.1"/>
    <property type="molecule type" value="Genomic_DNA"/>
</dbReference>
<organism evidence="8 9">
    <name type="scientific">Aquatica leii</name>
    <dbReference type="NCBI Taxonomy" id="1421715"/>
    <lineage>
        <taxon>Eukaryota</taxon>
        <taxon>Metazoa</taxon>
        <taxon>Ecdysozoa</taxon>
        <taxon>Arthropoda</taxon>
        <taxon>Hexapoda</taxon>
        <taxon>Insecta</taxon>
        <taxon>Pterygota</taxon>
        <taxon>Neoptera</taxon>
        <taxon>Endopterygota</taxon>
        <taxon>Coleoptera</taxon>
        <taxon>Polyphaga</taxon>
        <taxon>Elateriformia</taxon>
        <taxon>Elateroidea</taxon>
        <taxon>Lampyridae</taxon>
        <taxon>Luciolinae</taxon>
        <taxon>Aquatica</taxon>
    </lineage>
</organism>
<keyword evidence="5" id="KW-0539">Nucleus</keyword>
<evidence type="ECO:0000256" key="1">
    <source>
        <dbReference type="ARBA" id="ARBA00004604"/>
    </source>
</evidence>
<feature type="compositionally biased region" description="Basic and acidic residues" evidence="7">
    <location>
        <begin position="138"/>
        <end position="164"/>
    </location>
</feature>
<reference evidence="9" key="1">
    <citation type="submission" date="2023-01" db="EMBL/GenBank/DDBJ databases">
        <title>Key to firefly adult light organ development and bioluminescence: homeobox transcription factors regulate luciferase expression and transportation to peroxisome.</title>
        <authorList>
            <person name="Fu X."/>
        </authorList>
    </citation>
    <scope>NUCLEOTIDE SEQUENCE [LARGE SCALE GENOMIC DNA]</scope>
</reference>
<feature type="compositionally biased region" description="Basic residues" evidence="7">
    <location>
        <begin position="179"/>
        <end position="193"/>
    </location>
</feature>
<evidence type="ECO:0000256" key="4">
    <source>
        <dbReference type="ARBA" id="ARBA00023054"/>
    </source>
</evidence>
<dbReference type="InterPro" id="IPR019186">
    <property type="entry name" value="Nucleolar_protein_12"/>
</dbReference>
<evidence type="ECO:0000256" key="6">
    <source>
        <dbReference type="SAM" id="Coils"/>
    </source>
</evidence>
<evidence type="ECO:0000256" key="2">
    <source>
        <dbReference type="ARBA" id="ARBA00007175"/>
    </source>
</evidence>
<evidence type="ECO:0000313" key="9">
    <source>
        <dbReference type="Proteomes" id="UP001353858"/>
    </source>
</evidence>
<dbReference type="Proteomes" id="UP001353858">
    <property type="component" value="Unassembled WGS sequence"/>
</dbReference>
<feature type="compositionally biased region" description="Acidic residues" evidence="7">
    <location>
        <begin position="117"/>
        <end position="134"/>
    </location>
</feature>
<feature type="coiled-coil region" evidence="6">
    <location>
        <begin position="37"/>
        <end position="68"/>
    </location>
</feature>